<evidence type="ECO:0000256" key="1">
    <source>
        <dbReference type="SAM" id="MobiDB-lite"/>
    </source>
</evidence>
<protein>
    <submittedName>
        <fullName evidence="2">Uncharacterized protein</fullName>
    </submittedName>
</protein>
<feature type="compositionally biased region" description="Polar residues" evidence="1">
    <location>
        <begin position="1"/>
        <end position="12"/>
    </location>
</feature>
<comment type="caution">
    <text evidence="2">The sequence shown here is derived from an EMBL/GenBank/DDBJ whole genome shotgun (WGS) entry which is preliminary data.</text>
</comment>
<feature type="compositionally biased region" description="Basic and acidic residues" evidence="1">
    <location>
        <begin position="170"/>
        <end position="181"/>
    </location>
</feature>
<proteinExistence type="predicted"/>
<feature type="compositionally biased region" description="Basic and acidic residues" evidence="1">
    <location>
        <begin position="365"/>
        <end position="384"/>
    </location>
</feature>
<feature type="region of interest" description="Disordered" evidence="1">
    <location>
        <begin position="1"/>
        <end position="158"/>
    </location>
</feature>
<evidence type="ECO:0000313" key="3">
    <source>
        <dbReference type="Proteomes" id="UP000308671"/>
    </source>
</evidence>
<feature type="compositionally biased region" description="Basic and acidic residues" evidence="1">
    <location>
        <begin position="187"/>
        <end position="247"/>
    </location>
</feature>
<dbReference type="Proteomes" id="UP000308671">
    <property type="component" value="Unassembled WGS sequence"/>
</dbReference>
<name>A0A4S8QR28_9HELO</name>
<accession>A0A4S8QR28</accession>
<reference evidence="2 3" key="1">
    <citation type="submission" date="2017-12" db="EMBL/GenBank/DDBJ databases">
        <title>Comparative genomics of Botrytis spp.</title>
        <authorList>
            <person name="Valero-Jimenez C.A."/>
            <person name="Tapia P."/>
            <person name="Veloso J."/>
            <person name="Silva-Moreno E."/>
            <person name="Staats M."/>
            <person name="Valdes J.H."/>
            <person name="Van Kan J.A.L."/>
        </authorList>
    </citation>
    <scope>NUCLEOTIDE SEQUENCE [LARGE SCALE GENOMIC DNA]</scope>
    <source>
        <strain evidence="2 3">MUCL435</strain>
    </source>
</reference>
<gene>
    <name evidence="2" type="ORF">BGAL_0370g00140</name>
</gene>
<dbReference type="OrthoDB" id="10470889at2759"/>
<feature type="compositionally biased region" description="Basic and acidic residues" evidence="1">
    <location>
        <begin position="259"/>
        <end position="291"/>
    </location>
</feature>
<dbReference type="AlphaFoldDB" id="A0A4S8QR28"/>
<keyword evidence="3" id="KW-1185">Reference proteome</keyword>
<feature type="compositionally biased region" description="Basic and acidic residues" evidence="1">
    <location>
        <begin position="312"/>
        <end position="328"/>
    </location>
</feature>
<feature type="compositionally biased region" description="Basic and acidic residues" evidence="1">
    <location>
        <begin position="91"/>
        <end position="101"/>
    </location>
</feature>
<dbReference type="EMBL" id="PQXL01000370">
    <property type="protein sequence ID" value="THV46651.1"/>
    <property type="molecule type" value="Genomic_DNA"/>
</dbReference>
<sequence length="439" mass="49540">MASQGSSNSSRTKPVPQNGPKYGWRPVEDFTVPQSSGLKRNGGRVNGAPSRNKGNAKALPRSTQKREFHSIDSEGSQSGNSTDSSTKFRSRGRESNNDHATEGTTRSKTKIHAYSDSSDSEYHPDRYSSRRPRAAPRSSTSSKKAGSNPMIPGKYGIHDVYRNPVSEFSHVKIAKEAIPPDHRRRAESRSRQENHQSNRITDTDKINRAIAEISRHEYFKNDRKPRVADARPESAKMEYSDHDHKEQTVQFDSGPKEGSIIKREPIKEREQSRGPDIKRNAEPQPRHHGNGDKQLNPKVSFSSTHKPLGVESKIDGAWHNIGGKDKMRTQIPPANTNRGSANELPPDYGKNILEDWWKGQSHTARTTERAVVEQKPKSRYRADDNPSSASDQGRKHDKNPEQYTPKKDIFAEYDAPPEKKKKKRSLKAVFGSWQRKREG</sequence>
<feature type="compositionally biased region" description="Basic and acidic residues" evidence="1">
    <location>
        <begin position="392"/>
        <end position="410"/>
    </location>
</feature>
<feature type="region of interest" description="Disordered" evidence="1">
    <location>
        <begin position="359"/>
        <end position="439"/>
    </location>
</feature>
<feature type="region of interest" description="Disordered" evidence="1">
    <location>
        <begin position="170"/>
        <end position="347"/>
    </location>
</feature>
<organism evidence="2 3">
    <name type="scientific">Botrytis galanthina</name>
    <dbReference type="NCBI Taxonomy" id="278940"/>
    <lineage>
        <taxon>Eukaryota</taxon>
        <taxon>Fungi</taxon>
        <taxon>Dikarya</taxon>
        <taxon>Ascomycota</taxon>
        <taxon>Pezizomycotina</taxon>
        <taxon>Leotiomycetes</taxon>
        <taxon>Helotiales</taxon>
        <taxon>Sclerotiniaceae</taxon>
        <taxon>Botrytis</taxon>
    </lineage>
</organism>
<feature type="compositionally biased region" description="Polar residues" evidence="1">
    <location>
        <begin position="73"/>
        <end position="87"/>
    </location>
</feature>
<evidence type="ECO:0000313" key="2">
    <source>
        <dbReference type="EMBL" id="THV46651.1"/>
    </source>
</evidence>